<feature type="compositionally biased region" description="Basic residues" evidence="4">
    <location>
        <begin position="15"/>
        <end position="24"/>
    </location>
</feature>
<comment type="cofactor">
    <cofactor evidence="1">
        <name>FAD</name>
        <dbReference type="ChEBI" id="CHEBI:57692"/>
    </cofactor>
</comment>
<dbReference type="PRINTS" id="PR00420">
    <property type="entry name" value="RNGMNOXGNASE"/>
</dbReference>
<feature type="domain" description="FAD-binding" evidence="5">
    <location>
        <begin position="72"/>
        <end position="304"/>
    </location>
</feature>
<evidence type="ECO:0000313" key="6">
    <source>
        <dbReference type="EMBL" id="MDT0449441.1"/>
    </source>
</evidence>
<keyword evidence="2" id="KW-0285">Flavoprotein</keyword>
<evidence type="ECO:0000256" key="1">
    <source>
        <dbReference type="ARBA" id="ARBA00001974"/>
    </source>
</evidence>
<evidence type="ECO:0000313" key="7">
    <source>
        <dbReference type="Proteomes" id="UP001180531"/>
    </source>
</evidence>
<reference evidence="6" key="1">
    <citation type="submission" date="2024-05" db="EMBL/GenBank/DDBJ databases">
        <title>30 novel species of actinomycetes from the DSMZ collection.</title>
        <authorList>
            <person name="Nouioui I."/>
        </authorList>
    </citation>
    <scope>NUCLEOTIDE SEQUENCE</scope>
    <source>
        <strain evidence="6">DSM 40473</strain>
    </source>
</reference>
<dbReference type="Gene3D" id="3.30.70.2450">
    <property type="match status" value="1"/>
</dbReference>
<dbReference type="InterPro" id="IPR002938">
    <property type="entry name" value="FAD-bd"/>
</dbReference>
<dbReference type="PANTHER" id="PTHR43004:SF19">
    <property type="entry name" value="BINDING MONOOXYGENASE, PUTATIVE (JCVI)-RELATED"/>
    <property type="match status" value="1"/>
</dbReference>
<evidence type="ECO:0000259" key="5">
    <source>
        <dbReference type="Pfam" id="PF01494"/>
    </source>
</evidence>
<feature type="compositionally biased region" description="Pro residues" evidence="4">
    <location>
        <begin position="1"/>
        <end position="10"/>
    </location>
</feature>
<dbReference type="Gene3D" id="3.50.50.60">
    <property type="entry name" value="FAD/NAD(P)-binding domain"/>
    <property type="match status" value="1"/>
</dbReference>
<comment type="caution">
    <text evidence="6">The sequence shown here is derived from an EMBL/GenBank/DDBJ whole genome shotgun (WGS) entry which is preliminary data.</text>
</comment>
<dbReference type="InterPro" id="IPR036188">
    <property type="entry name" value="FAD/NAD-bd_sf"/>
</dbReference>
<evidence type="ECO:0000256" key="2">
    <source>
        <dbReference type="ARBA" id="ARBA00022630"/>
    </source>
</evidence>
<protein>
    <submittedName>
        <fullName evidence="6">FAD-dependent oxidoreductase</fullName>
    </submittedName>
</protein>
<name>A0ABU2SKD3_9ACTN</name>
<evidence type="ECO:0000256" key="3">
    <source>
        <dbReference type="ARBA" id="ARBA00022827"/>
    </source>
</evidence>
<keyword evidence="7" id="KW-1185">Reference proteome</keyword>
<dbReference type="Proteomes" id="UP001180531">
    <property type="component" value="Unassembled WGS sequence"/>
</dbReference>
<evidence type="ECO:0000256" key="4">
    <source>
        <dbReference type="SAM" id="MobiDB-lite"/>
    </source>
</evidence>
<organism evidence="6 7">
    <name type="scientific">Streptomyces hesseae</name>
    <dbReference type="NCBI Taxonomy" id="3075519"/>
    <lineage>
        <taxon>Bacteria</taxon>
        <taxon>Bacillati</taxon>
        <taxon>Actinomycetota</taxon>
        <taxon>Actinomycetes</taxon>
        <taxon>Kitasatosporales</taxon>
        <taxon>Streptomycetaceae</taxon>
        <taxon>Streptomyces</taxon>
    </lineage>
</organism>
<dbReference type="InterPro" id="IPR050641">
    <property type="entry name" value="RIFMO-like"/>
</dbReference>
<dbReference type="Pfam" id="PF01494">
    <property type="entry name" value="FAD_binding_3"/>
    <property type="match status" value="1"/>
</dbReference>
<gene>
    <name evidence="6" type="ORF">RM609_10180</name>
</gene>
<accession>A0ABU2SKD3</accession>
<dbReference type="PANTHER" id="PTHR43004">
    <property type="entry name" value="TRK SYSTEM POTASSIUM UPTAKE PROTEIN"/>
    <property type="match status" value="1"/>
</dbReference>
<dbReference type="EMBL" id="JAVRFI010000005">
    <property type="protein sequence ID" value="MDT0449441.1"/>
    <property type="molecule type" value="Genomic_DNA"/>
</dbReference>
<sequence>MAPRQPPPGAGHPSRPPRRHSGWRRHRRDLGARLGDSALNNAASSITFLRAERLDTADPDFTGRFSEAGCGFVGREEFEAMLAARATELGVAIHYGTELTDLSADPDGVTVTAGTLRIRGQWLVGCDGGRSLIRKLARFPFPGVDPEFTAIQAVAELDAPLPVRAFTDGGTVGCQPMPDGTSLVAVTEFGRLPEDRDNPVTPAELQDALRRVGGTAVRVTALHAASRYTDTTRQAADYRAGRVLLAGDAAHVHPPYGGQGLNLGIGDAVNLGWKLAATVQGRAPEGLLDTYTAERHPVGAWVQRWAGPCRNCHSTTAPGSPTTSTRAGRCCWTAPARPCRPVPGTTS</sequence>
<proteinExistence type="predicted"/>
<dbReference type="SUPFAM" id="SSF51905">
    <property type="entry name" value="FAD/NAD(P)-binding domain"/>
    <property type="match status" value="1"/>
</dbReference>
<keyword evidence="3" id="KW-0274">FAD</keyword>
<feature type="region of interest" description="Disordered" evidence="4">
    <location>
        <begin position="1"/>
        <end position="24"/>
    </location>
</feature>